<protein>
    <submittedName>
        <fullName evidence="1">Uncharacterized protein</fullName>
    </submittedName>
</protein>
<name>A0A0D8LBU8_MORMO</name>
<dbReference type="Proteomes" id="UP000032582">
    <property type="component" value="Unassembled WGS sequence"/>
</dbReference>
<sequence length="97" mass="10950">MGVFNTTSQGTDTINGSKGTMSGSVFKMPAYVHVHARTKIDYSEKKTYFYDKVVGHLQESKHLLFMTINLTVNTGLKKMAHPYTSVLLRSIPVKRIR</sequence>
<evidence type="ECO:0000313" key="1">
    <source>
        <dbReference type="EMBL" id="KJF79249.1"/>
    </source>
</evidence>
<organism evidence="1 2">
    <name type="scientific">Morganella morganii</name>
    <name type="common">Proteus morganii</name>
    <dbReference type="NCBI Taxonomy" id="582"/>
    <lineage>
        <taxon>Bacteria</taxon>
        <taxon>Pseudomonadati</taxon>
        <taxon>Pseudomonadota</taxon>
        <taxon>Gammaproteobacteria</taxon>
        <taxon>Enterobacterales</taxon>
        <taxon>Morganellaceae</taxon>
        <taxon>Morganella</taxon>
    </lineage>
</organism>
<gene>
    <name evidence="1" type="ORF">UA45_00570</name>
</gene>
<accession>A0A0D8LBU8</accession>
<dbReference type="EMBL" id="JZSH01000002">
    <property type="protein sequence ID" value="KJF79249.1"/>
    <property type="molecule type" value="Genomic_DNA"/>
</dbReference>
<evidence type="ECO:0000313" key="2">
    <source>
        <dbReference type="Proteomes" id="UP000032582"/>
    </source>
</evidence>
<comment type="caution">
    <text evidence="1">The sequence shown here is derived from an EMBL/GenBank/DDBJ whole genome shotgun (WGS) entry which is preliminary data.</text>
</comment>
<proteinExistence type="predicted"/>
<dbReference type="AlphaFoldDB" id="A0A0D8LBU8"/>
<reference evidence="1 2" key="1">
    <citation type="submission" date="2015-02" db="EMBL/GenBank/DDBJ databases">
        <title>Whole genome shotgun sequencing of cultured foodborne pathogen.</title>
        <authorList>
            <person name="Timme R."/>
            <person name="Allard M.W."/>
            <person name="Strain E."/>
            <person name="Evans P.S."/>
            <person name="Brown E."/>
        </authorList>
    </citation>
    <scope>NUCLEOTIDE SEQUENCE [LARGE SCALE GENOMIC DNA]</scope>
    <source>
        <strain evidence="1 2">GCSL-TSO-24</strain>
    </source>
</reference>
<dbReference type="PATRIC" id="fig|582.24.peg.168"/>